<reference evidence="2" key="1">
    <citation type="journal article" date="2016" name="Nature">
        <title>Genome evolution in the allotetraploid frog Xenopus laevis.</title>
        <authorList>
            <person name="Session A.M."/>
            <person name="Uno Y."/>
            <person name="Kwon T."/>
            <person name="Chapman J.A."/>
            <person name="Toyoda A."/>
            <person name="Takahashi S."/>
            <person name="Fukui A."/>
            <person name="Hikosaka A."/>
            <person name="Suzuki A."/>
            <person name="Kondo M."/>
            <person name="van Heeringen S.J."/>
            <person name="Quigley I."/>
            <person name="Heinz S."/>
            <person name="Ogino H."/>
            <person name="Ochi H."/>
            <person name="Hellsten U."/>
            <person name="Lyons J.B."/>
            <person name="Simakov O."/>
            <person name="Putnam N."/>
            <person name="Stites J."/>
            <person name="Kuroki Y."/>
            <person name="Tanaka T."/>
            <person name="Michiue T."/>
            <person name="Watanabe M."/>
            <person name="Bogdanovic O."/>
            <person name="Lister R."/>
            <person name="Georgiou G."/>
            <person name="Paranjpe S.S."/>
            <person name="van Kruijsbergen I."/>
            <person name="Shu S."/>
            <person name="Carlson J."/>
            <person name="Kinoshita T."/>
            <person name="Ohta Y."/>
            <person name="Mawaribuchi S."/>
            <person name="Jenkins J."/>
            <person name="Grimwood J."/>
            <person name="Schmutz J."/>
            <person name="Mitros T."/>
            <person name="Mozaffari S.V."/>
            <person name="Suzuki Y."/>
            <person name="Haramoto Y."/>
            <person name="Yamamoto T.S."/>
            <person name="Takagi C."/>
            <person name="Heald R."/>
            <person name="Miller K."/>
            <person name="Haudenschild C."/>
            <person name="Kitzman J."/>
            <person name="Nakayama T."/>
            <person name="Izutsu Y."/>
            <person name="Robert J."/>
            <person name="Fortriede J."/>
            <person name="Burns K."/>
            <person name="Lotay V."/>
            <person name="Karimi K."/>
            <person name="Yasuoka Y."/>
            <person name="Dichmann D.S."/>
            <person name="Flajnik M.F."/>
            <person name="Houston D.W."/>
            <person name="Shendure J."/>
            <person name="DuPasquier L."/>
            <person name="Vize P.D."/>
            <person name="Zorn A.M."/>
            <person name="Ito M."/>
            <person name="Marcotte E.M."/>
            <person name="Wallingford J.B."/>
            <person name="Ito Y."/>
            <person name="Asashima M."/>
            <person name="Ueno N."/>
            <person name="Matsuda Y."/>
            <person name="Veenstra G.J."/>
            <person name="Fujiyama A."/>
            <person name="Harland R.M."/>
            <person name="Taira M."/>
            <person name="Rokhsar D.S."/>
        </authorList>
    </citation>
    <scope>NUCLEOTIDE SEQUENCE [LARGE SCALE GENOMIC DNA]</scope>
    <source>
        <strain evidence="2">J</strain>
    </source>
</reference>
<evidence type="ECO:0000313" key="1">
    <source>
        <dbReference type="EMBL" id="OCT92659.1"/>
    </source>
</evidence>
<organism evidence="1 2">
    <name type="scientific">Xenopus laevis</name>
    <name type="common">African clawed frog</name>
    <dbReference type="NCBI Taxonomy" id="8355"/>
    <lineage>
        <taxon>Eukaryota</taxon>
        <taxon>Metazoa</taxon>
        <taxon>Chordata</taxon>
        <taxon>Craniata</taxon>
        <taxon>Vertebrata</taxon>
        <taxon>Euteleostomi</taxon>
        <taxon>Amphibia</taxon>
        <taxon>Batrachia</taxon>
        <taxon>Anura</taxon>
        <taxon>Pipoidea</taxon>
        <taxon>Pipidae</taxon>
        <taxon>Xenopodinae</taxon>
        <taxon>Xenopus</taxon>
        <taxon>Xenopus</taxon>
    </lineage>
</organism>
<protein>
    <submittedName>
        <fullName evidence="1">Uncharacterized protein</fullName>
    </submittedName>
</protein>
<proteinExistence type="predicted"/>
<sequence length="82" mass="9091">MLSVCTDRERHYTTDYGSYTSFHFVSAITKPLGSEGDISKTDRKMCQDKISELNPAGMTVILGTSSNLNSYGRNQDRCFGVS</sequence>
<accession>A0A974HW89</accession>
<dbReference type="EMBL" id="CM004469">
    <property type="protein sequence ID" value="OCT92659.1"/>
    <property type="molecule type" value="Genomic_DNA"/>
</dbReference>
<gene>
    <name evidence="1" type="ORF">XELAEV_18015718mg</name>
</gene>
<dbReference type="Proteomes" id="UP000694892">
    <property type="component" value="Chromosome 2S"/>
</dbReference>
<dbReference type="AlphaFoldDB" id="A0A974HW89"/>
<evidence type="ECO:0000313" key="2">
    <source>
        <dbReference type="Proteomes" id="UP000694892"/>
    </source>
</evidence>
<name>A0A974HW89_XENLA</name>